<proteinExistence type="predicted"/>
<dbReference type="Pfam" id="PF11684">
    <property type="entry name" value="DUF3280"/>
    <property type="match status" value="1"/>
</dbReference>
<dbReference type="RefSeq" id="WP_136496751.1">
    <property type="nucleotide sequence ID" value="NZ_CP046052.1"/>
</dbReference>
<organism evidence="2 3">
    <name type="scientific">Methylocystis heyeri</name>
    <dbReference type="NCBI Taxonomy" id="391905"/>
    <lineage>
        <taxon>Bacteria</taxon>
        <taxon>Pseudomonadati</taxon>
        <taxon>Pseudomonadota</taxon>
        <taxon>Alphaproteobacteria</taxon>
        <taxon>Hyphomicrobiales</taxon>
        <taxon>Methylocystaceae</taxon>
        <taxon>Methylocystis</taxon>
    </lineage>
</organism>
<dbReference type="InterPro" id="IPR021698">
    <property type="entry name" value="DUF3280"/>
</dbReference>
<evidence type="ECO:0000313" key="2">
    <source>
        <dbReference type="EMBL" id="QGM46519.1"/>
    </source>
</evidence>
<feature type="chain" id="PRO_5025659297" evidence="1">
    <location>
        <begin position="28"/>
        <end position="193"/>
    </location>
</feature>
<evidence type="ECO:0000313" key="3">
    <source>
        <dbReference type="Proteomes" id="UP000309061"/>
    </source>
</evidence>
<reference evidence="2 3" key="1">
    <citation type="submission" date="2019-11" db="EMBL/GenBank/DDBJ databases">
        <title>The genome sequence of Methylocystis heyeri.</title>
        <authorList>
            <person name="Oshkin I.Y."/>
            <person name="Miroshnikov K."/>
            <person name="Dedysh S.N."/>
        </authorList>
    </citation>
    <scope>NUCLEOTIDE SEQUENCE [LARGE SCALE GENOMIC DNA]</scope>
    <source>
        <strain evidence="2 3">H2</strain>
    </source>
</reference>
<evidence type="ECO:0000256" key="1">
    <source>
        <dbReference type="SAM" id="SignalP"/>
    </source>
</evidence>
<dbReference type="AlphaFoldDB" id="A0A6B8KFY7"/>
<accession>A0A6B8KFY7</accession>
<gene>
    <name evidence="2" type="ORF">H2LOC_012885</name>
</gene>
<protein>
    <submittedName>
        <fullName evidence="2">DUF2380 domain-containing protein</fullName>
    </submittedName>
</protein>
<dbReference type="EMBL" id="CP046052">
    <property type="protein sequence ID" value="QGM46519.1"/>
    <property type="molecule type" value="Genomic_DNA"/>
</dbReference>
<keyword evidence="1" id="KW-0732">Signal</keyword>
<keyword evidence="3" id="KW-1185">Reference proteome</keyword>
<dbReference type="Proteomes" id="UP000309061">
    <property type="component" value="Chromosome"/>
</dbReference>
<sequence length="193" mass="21616">MRLVSATRLAIYALCAGALFAARPSIAATESDRRPIRLAVFDIELDDFTAGGPIAGESPEETQRLHRMTLLARELLARSGIFEIVDGAASGHAMAKEHWLRKCNGCDAEAAHELGADMSFVAFFRKVSIMEQYLEFRIRDAATGELLNFSRTDLRNETDESWSRALKYLIRYNLVEPELARRNSLRKEAAARP</sequence>
<dbReference type="KEGG" id="mhey:H2LOC_012885"/>
<dbReference type="OrthoDB" id="8089716at2"/>
<name>A0A6B8KFY7_9HYPH</name>
<feature type="signal peptide" evidence="1">
    <location>
        <begin position="1"/>
        <end position="27"/>
    </location>
</feature>